<evidence type="ECO:0000256" key="2">
    <source>
        <dbReference type="PROSITE-ProRule" id="PRU00335"/>
    </source>
</evidence>
<gene>
    <name evidence="4" type="ORF">ACINKY_07380</name>
</gene>
<name>A0ABW8HR97_9BACL</name>
<dbReference type="EMBL" id="JBIYSL010000001">
    <property type="protein sequence ID" value="MFK0522022.1"/>
    <property type="molecule type" value="Genomic_DNA"/>
</dbReference>
<evidence type="ECO:0000313" key="5">
    <source>
        <dbReference type="Proteomes" id="UP001618531"/>
    </source>
</evidence>
<sequence>MKDEQKKIEKFRQTQEKLLFRLLPFIRKSGFHSLSMDEIAKIMNISRVTLYKYFSTKEEIIQIVTNTFIEYFKEMIILDPPTEERLYAARFQQLFQQSVSLTMFITEEYKKDLSSVYPEIYEQLFVVIQEREKQLITFYEEGMKNSVFNELNGQVLILQDQLLNTMLDPKYLLMNRLTIEQVLYDFYKLKKVQLFKPEKLYLVDDNLIVPQIEYLTLKISKALFDTRQ</sequence>
<reference evidence="4 5" key="1">
    <citation type="submission" date="2024-11" db="EMBL/GenBank/DDBJ databases">
        <title>Identification and Characterization of a Novel Fosfomycin Bacillithiol Transferase FosB8 in Paenibacillus illinoisensis.</title>
        <authorList>
            <person name="Lu W."/>
        </authorList>
    </citation>
    <scope>NUCLEOTIDE SEQUENCE [LARGE SCALE GENOMIC DNA]</scope>
    <source>
        <strain evidence="4 5">WP77</strain>
    </source>
</reference>
<dbReference type="InterPro" id="IPR009057">
    <property type="entry name" value="Homeodomain-like_sf"/>
</dbReference>
<organism evidence="4 5">
    <name type="scientific">Paenibacillus illinoisensis</name>
    <dbReference type="NCBI Taxonomy" id="59845"/>
    <lineage>
        <taxon>Bacteria</taxon>
        <taxon>Bacillati</taxon>
        <taxon>Bacillota</taxon>
        <taxon>Bacilli</taxon>
        <taxon>Bacillales</taxon>
        <taxon>Paenibacillaceae</taxon>
        <taxon>Paenibacillus</taxon>
    </lineage>
</organism>
<feature type="DNA-binding region" description="H-T-H motif" evidence="2">
    <location>
        <begin position="35"/>
        <end position="54"/>
    </location>
</feature>
<evidence type="ECO:0000313" key="4">
    <source>
        <dbReference type="EMBL" id="MFK0522022.1"/>
    </source>
</evidence>
<dbReference type="PROSITE" id="PS50977">
    <property type="entry name" value="HTH_TETR_2"/>
    <property type="match status" value="1"/>
</dbReference>
<keyword evidence="5" id="KW-1185">Reference proteome</keyword>
<dbReference type="Proteomes" id="UP001618531">
    <property type="component" value="Unassembled WGS sequence"/>
</dbReference>
<dbReference type="SUPFAM" id="SSF46689">
    <property type="entry name" value="Homeodomain-like"/>
    <property type="match status" value="1"/>
</dbReference>
<proteinExistence type="predicted"/>
<feature type="domain" description="HTH tetR-type" evidence="3">
    <location>
        <begin position="12"/>
        <end position="72"/>
    </location>
</feature>
<dbReference type="InterPro" id="IPR001647">
    <property type="entry name" value="HTH_TetR"/>
</dbReference>
<comment type="caution">
    <text evidence="4">The sequence shown here is derived from an EMBL/GenBank/DDBJ whole genome shotgun (WGS) entry which is preliminary data.</text>
</comment>
<evidence type="ECO:0000256" key="1">
    <source>
        <dbReference type="ARBA" id="ARBA00023125"/>
    </source>
</evidence>
<protein>
    <submittedName>
        <fullName evidence="4">TetR/AcrR family transcriptional regulator</fullName>
    </submittedName>
</protein>
<dbReference type="Gene3D" id="1.10.357.10">
    <property type="entry name" value="Tetracycline Repressor, domain 2"/>
    <property type="match status" value="1"/>
</dbReference>
<accession>A0ABW8HR97</accession>
<dbReference type="RefSeq" id="WP_402872880.1">
    <property type="nucleotide sequence ID" value="NZ_JBIYSL010000001.1"/>
</dbReference>
<evidence type="ECO:0000259" key="3">
    <source>
        <dbReference type="PROSITE" id="PS50977"/>
    </source>
</evidence>
<keyword evidence="1 2" id="KW-0238">DNA-binding</keyword>
<dbReference type="Pfam" id="PF00440">
    <property type="entry name" value="TetR_N"/>
    <property type="match status" value="1"/>
</dbReference>